<protein>
    <submittedName>
        <fullName evidence="1">Uncharacterized protein</fullName>
    </submittedName>
</protein>
<name>A0A6J4ISZ8_9CHLR</name>
<sequence>GISWHERILFRPALLPIPEHRVPATKAPARRRALFNV</sequence>
<proteinExistence type="predicted"/>
<feature type="non-terminal residue" evidence="1">
    <location>
        <position position="37"/>
    </location>
</feature>
<dbReference type="AlphaFoldDB" id="A0A6J4ISZ8"/>
<feature type="non-terminal residue" evidence="1">
    <location>
        <position position="1"/>
    </location>
</feature>
<reference evidence="1" key="1">
    <citation type="submission" date="2020-02" db="EMBL/GenBank/DDBJ databases">
        <authorList>
            <person name="Meier V. D."/>
        </authorList>
    </citation>
    <scope>NUCLEOTIDE SEQUENCE</scope>
    <source>
        <strain evidence="1">AVDCRST_MAG26</strain>
    </source>
</reference>
<evidence type="ECO:0000313" key="1">
    <source>
        <dbReference type="EMBL" id="CAA9258465.1"/>
    </source>
</evidence>
<gene>
    <name evidence="1" type="ORF">AVDCRST_MAG26-2221</name>
</gene>
<dbReference type="EMBL" id="CADCTK010000508">
    <property type="protein sequence ID" value="CAA9258465.1"/>
    <property type="molecule type" value="Genomic_DNA"/>
</dbReference>
<organism evidence="1">
    <name type="scientific">uncultured Chloroflexia bacterium</name>
    <dbReference type="NCBI Taxonomy" id="1672391"/>
    <lineage>
        <taxon>Bacteria</taxon>
        <taxon>Bacillati</taxon>
        <taxon>Chloroflexota</taxon>
        <taxon>Chloroflexia</taxon>
        <taxon>environmental samples</taxon>
    </lineage>
</organism>
<accession>A0A6J4ISZ8</accession>